<proteinExistence type="predicted"/>
<keyword evidence="2" id="KW-1185">Reference proteome</keyword>
<name>A0A5M3WJ64_9ACTN</name>
<evidence type="ECO:0000313" key="2">
    <source>
        <dbReference type="Proteomes" id="UP000331127"/>
    </source>
</evidence>
<dbReference type="AlphaFoldDB" id="A0A5M3WJ64"/>
<gene>
    <name evidence="1" type="ORF">Amac_017170</name>
</gene>
<dbReference type="EMBL" id="BLAE01000009">
    <property type="protein sequence ID" value="GES08122.1"/>
    <property type="molecule type" value="Genomic_DNA"/>
</dbReference>
<reference evidence="1 2" key="1">
    <citation type="submission" date="2019-10" db="EMBL/GenBank/DDBJ databases">
        <title>Whole genome shotgun sequence of Acrocarpospora macrocephala NBRC 16266.</title>
        <authorList>
            <person name="Ichikawa N."/>
            <person name="Kimura A."/>
            <person name="Kitahashi Y."/>
            <person name="Komaki H."/>
            <person name="Oguchi A."/>
        </authorList>
    </citation>
    <scope>NUCLEOTIDE SEQUENCE [LARGE SCALE GENOMIC DNA]</scope>
    <source>
        <strain evidence="1 2">NBRC 16266</strain>
    </source>
</reference>
<organism evidence="1 2">
    <name type="scientific">Acrocarpospora macrocephala</name>
    <dbReference type="NCBI Taxonomy" id="150177"/>
    <lineage>
        <taxon>Bacteria</taxon>
        <taxon>Bacillati</taxon>
        <taxon>Actinomycetota</taxon>
        <taxon>Actinomycetes</taxon>
        <taxon>Streptosporangiales</taxon>
        <taxon>Streptosporangiaceae</taxon>
        <taxon>Acrocarpospora</taxon>
    </lineage>
</organism>
<sequence>MAPPMTELLPALMAAAERFSIAGRELYLDFLPNLRAWHSITDLVGAVRLGMWFTLPDGREMSFEVSLRPHDDGAWTIGGAITLEDQELLRLEEIETGTPVAVLNRYAEDLIMPARWHLDQAIQSACNP</sequence>
<dbReference type="Proteomes" id="UP000331127">
    <property type="component" value="Unassembled WGS sequence"/>
</dbReference>
<protein>
    <submittedName>
        <fullName evidence="1">Uncharacterized protein</fullName>
    </submittedName>
</protein>
<evidence type="ECO:0000313" key="1">
    <source>
        <dbReference type="EMBL" id="GES08122.1"/>
    </source>
</evidence>
<comment type="caution">
    <text evidence="1">The sequence shown here is derived from an EMBL/GenBank/DDBJ whole genome shotgun (WGS) entry which is preliminary data.</text>
</comment>
<accession>A0A5M3WJ64</accession>